<accession>K9WU65</accession>
<gene>
    <name evidence="1" type="ORF">Cylst_1006</name>
</gene>
<name>K9WU65_9NOST</name>
<evidence type="ECO:0000313" key="1">
    <source>
        <dbReference type="EMBL" id="AFZ23326.1"/>
    </source>
</evidence>
<reference evidence="1 2" key="1">
    <citation type="submission" date="2012-06" db="EMBL/GenBank/DDBJ databases">
        <title>Finished chromosome of genome of Cylindrospermum stagnale PCC 7417.</title>
        <authorList>
            <consortium name="US DOE Joint Genome Institute"/>
            <person name="Gugger M."/>
            <person name="Coursin T."/>
            <person name="Rippka R."/>
            <person name="Tandeau De Marsac N."/>
            <person name="Huntemann M."/>
            <person name="Wei C.-L."/>
            <person name="Han J."/>
            <person name="Detter J.C."/>
            <person name="Han C."/>
            <person name="Tapia R."/>
            <person name="Chen A."/>
            <person name="Kyrpides N."/>
            <person name="Mavromatis K."/>
            <person name="Markowitz V."/>
            <person name="Szeto E."/>
            <person name="Ivanova N."/>
            <person name="Pagani I."/>
            <person name="Pati A."/>
            <person name="Goodwin L."/>
            <person name="Nordberg H.P."/>
            <person name="Cantor M.N."/>
            <person name="Hua S.X."/>
            <person name="Woyke T."/>
            <person name="Kerfeld C.A."/>
        </authorList>
    </citation>
    <scope>NUCLEOTIDE SEQUENCE [LARGE SCALE GENOMIC DNA]</scope>
    <source>
        <strain evidence="1 2">PCC 7417</strain>
    </source>
</reference>
<keyword evidence="2" id="KW-1185">Reference proteome</keyword>
<sequence>MKHSSKNLMEVEKSQQIDDSFYLNMEVIKVRSILEKAIFIKQVDQCPILWQ</sequence>
<proteinExistence type="predicted"/>
<dbReference type="HOGENOM" id="CLU_3097987_0_0_3"/>
<dbReference type="EMBL" id="CP003642">
    <property type="protein sequence ID" value="AFZ23326.1"/>
    <property type="molecule type" value="Genomic_DNA"/>
</dbReference>
<organism evidence="1 2">
    <name type="scientific">Cylindrospermum stagnale PCC 7417</name>
    <dbReference type="NCBI Taxonomy" id="56107"/>
    <lineage>
        <taxon>Bacteria</taxon>
        <taxon>Bacillati</taxon>
        <taxon>Cyanobacteriota</taxon>
        <taxon>Cyanophyceae</taxon>
        <taxon>Nostocales</taxon>
        <taxon>Nostocaceae</taxon>
        <taxon>Cylindrospermum</taxon>
    </lineage>
</organism>
<dbReference type="KEGG" id="csg:Cylst_1006"/>
<dbReference type="Proteomes" id="UP000010475">
    <property type="component" value="Chromosome"/>
</dbReference>
<protein>
    <submittedName>
        <fullName evidence="1">Uncharacterized protein</fullName>
    </submittedName>
</protein>
<dbReference type="AlphaFoldDB" id="K9WU65"/>
<evidence type="ECO:0000313" key="2">
    <source>
        <dbReference type="Proteomes" id="UP000010475"/>
    </source>
</evidence>